<proteinExistence type="predicted"/>
<sequence>MPYVFNKPNLPPPVKDKKTCGNPYTDLWVTLKFTLEMSDYCKDIREEDTSPAFHSALCDKCIKKKCRFIYICAELINLKTKEDEDESNTNP</sequence>
<reference evidence="1 2" key="1">
    <citation type="submission" date="2015-09" db="EMBL/GenBank/DDBJ databases">
        <title>Genome sequence of Oxobacter pfennigii DSM 3222.</title>
        <authorList>
            <person name="Poehlein A."/>
            <person name="Bengelsdorf F.R."/>
            <person name="Schiel-Bengelsdorf B."/>
            <person name="Duerre P."/>
            <person name="Daniel R."/>
        </authorList>
    </citation>
    <scope>NUCLEOTIDE SEQUENCE [LARGE SCALE GENOMIC DNA]</scope>
    <source>
        <strain evidence="1 2">DSM 3222</strain>
    </source>
</reference>
<evidence type="ECO:0000313" key="1">
    <source>
        <dbReference type="EMBL" id="KPU42171.1"/>
    </source>
</evidence>
<accession>A0A0P8WV97</accession>
<organism evidence="1 2">
    <name type="scientific">Oxobacter pfennigii</name>
    <dbReference type="NCBI Taxonomy" id="36849"/>
    <lineage>
        <taxon>Bacteria</taxon>
        <taxon>Bacillati</taxon>
        <taxon>Bacillota</taxon>
        <taxon>Clostridia</taxon>
        <taxon>Eubacteriales</taxon>
        <taxon>Clostridiaceae</taxon>
        <taxon>Oxobacter</taxon>
    </lineage>
</organism>
<dbReference type="AlphaFoldDB" id="A0A0P8WV97"/>
<dbReference type="EMBL" id="LKET01000068">
    <property type="protein sequence ID" value="KPU42171.1"/>
    <property type="molecule type" value="Genomic_DNA"/>
</dbReference>
<comment type="caution">
    <text evidence="1">The sequence shown here is derived from an EMBL/GenBank/DDBJ whole genome shotgun (WGS) entry which is preliminary data.</text>
</comment>
<dbReference type="STRING" id="36849.OXPF_39500"/>
<gene>
    <name evidence="1" type="ORF">OXPF_39500</name>
</gene>
<evidence type="ECO:0000313" key="2">
    <source>
        <dbReference type="Proteomes" id="UP000050326"/>
    </source>
</evidence>
<dbReference type="Proteomes" id="UP000050326">
    <property type="component" value="Unassembled WGS sequence"/>
</dbReference>
<dbReference type="RefSeq" id="WP_054876910.1">
    <property type="nucleotide sequence ID" value="NZ_LKET01000068.1"/>
</dbReference>
<protein>
    <submittedName>
        <fullName evidence="1">Uncharacterized protein</fullName>
    </submittedName>
</protein>
<keyword evidence="2" id="KW-1185">Reference proteome</keyword>
<name>A0A0P8WV97_9CLOT</name>